<feature type="region of interest" description="Disordered" evidence="1">
    <location>
        <begin position="129"/>
        <end position="167"/>
    </location>
</feature>
<feature type="compositionally biased region" description="Polar residues" evidence="1">
    <location>
        <begin position="39"/>
        <end position="52"/>
    </location>
</feature>
<feature type="compositionally biased region" description="Basic and acidic residues" evidence="1">
    <location>
        <begin position="153"/>
        <end position="167"/>
    </location>
</feature>
<proteinExistence type="predicted"/>
<sequence length="167" mass="18903">MYYPMEVLEPLEIPEPPNLADGLEEEDDIPTPFDLNEKGPNSASSLDTPRNSPTHETEVAEAVDNNNSYQLRIASAFHSKGVGVIRGPNLSESERRNRKLLPRRRELRVLPKYLRDPHPRPALSGVIGQHCQEREKPRLPLKPSVTRKNQLLTEDRGVGLERTLDKS</sequence>
<comment type="caution">
    <text evidence="2">The sequence shown here is derived from an EMBL/GenBank/DDBJ whole genome shotgun (WGS) entry which is preliminary data.</text>
</comment>
<evidence type="ECO:0000313" key="2">
    <source>
        <dbReference type="EMBL" id="CAG7829072.1"/>
    </source>
</evidence>
<accession>A0A8J2LB62</accession>
<evidence type="ECO:0000313" key="3">
    <source>
        <dbReference type="Proteomes" id="UP000708208"/>
    </source>
</evidence>
<dbReference type="Proteomes" id="UP000708208">
    <property type="component" value="Unassembled WGS sequence"/>
</dbReference>
<gene>
    <name evidence="2" type="ORF">AFUS01_LOCUS38956</name>
</gene>
<name>A0A8J2LB62_9HEXA</name>
<protein>
    <submittedName>
        <fullName evidence="2">Uncharacterized protein</fullName>
    </submittedName>
</protein>
<dbReference type="EMBL" id="CAJVCH010550005">
    <property type="protein sequence ID" value="CAG7829072.1"/>
    <property type="molecule type" value="Genomic_DNA"/>
</dbReference>
<evidence type="ECO:0000256" key="1">
    <source>
        <dbReference type="SAM" id="MobiDB-lite"/>
    </source>
</evidence>
<feature type="compositionally biased region" description="Low complexity" evidence="1">
    <location>
        <begin position="1"/>
        <end position="11"/>
    </location>
</feature>
<keyword evidence="3" id="KW-1185">Reference proteome</keyword>
<dbReference type="AlphaFoldDB" id="A0A8J2LB62"/>
<reference evidence="2" key="1">
    <citation type="submission" date="2021-06" db="EMBL/GenBank/DDBJ databases">
        <authorList>
            <person name="Hodson N. C."/>
            <person name="Mongue J. A."/>
            <person name="Jaron S. K."/>
        </authorList>
    </citation>
    <scope>NUCLEOTIDE SEQUENCE</scope>
</reference>
<organism evidence="2 3">
    <name type="scientific">Allacma fusca</name>
    <dbReference type="NCBI Taxonomy" id="39272"/>
    <lineage>
        <taxon>Eukaryota</taxon>
        <taxon>Metazoa</taxon>
        <taxon>Ecdysozoa</taxon>
        <taxon>Arthropoda</taxon>
        <taxon>Hexapoda</taxon>
        <taxon>Collembola</taxon>
        <taxon>Symphypleona</taxon>
        <taxon>Sminthuridae</taxon>
        <taxon>Allacma</taxon>
    </lineage>
</organism>
<feature type="region of interest" description="Disordered" evidence="1">
    <location>
        <begin position="1"/>
        <end position="64"/>
    </location>
</feature>